<feature type="disulfide bond" evidence="18">
    <location>
        <begin position="139"/>
        <end position="166"/>
    </location>
</feature>
<keyword evidence="9" id="KW-0732">Signal</keyword>
<dbReference type="PIRSF" id="PIRSF001154">
    <property type="entry name" value="Compl_C2_B"/>
    <property type="match status" value="1"/>
</dbReference>
<comment type="cofactor">
    <cofactor evidence="1">
        <name>Mn(2+)</name>
        <dbReference type="ChEBI" id="CHEBI:29035"/>
    </cofactor>
</comment>
<dbReference type="GO" id="GO:0009617">
    <property type="term" value="P:response to bacterium"/>
    <property type="evidence" value="ECO:0007669"/>
    <property type="project" value="TreeGrafter"/>
</dbReference>
<dbReference type="AlphaFoldDB" id="A0A9W7THS6"/>
<comment type="subcellular location">
    <subcellularLocation>
        <location evidence="3">Cell surface</location>
    </subcellularLocation>
    <subcellularLocation>
        <location evidence="4">Secreted</location>
    </subcellularLocation>
</comment>
<evidence type="ECO:0000256" key="11">
    <source>
        <dbReference type="ARBA" id="ARBA00022801"/>
    </source>
</evidence>
<comment type="cofactor">
    <cofactor evidence="2">
        <name>Mg(2+)</name>
        <dbReference type="ChEBI" id="CHEBI:18420"/>
    </cofactor>
</comment>
<keyword evidence="14 18" id="KW-1015">Disulfide bond</keyword>
<keyword evidence="11" id="KW-0378">Hydrolase</keyword>
<dbReference type="FunFam" id="2.10.70.10:FF:000019">
    <property type="entry name" value="Complement factor b,-like"/>
    <property type="match status" value="1"/>
</dbReference>
<dbReference type="SUPFAM" id="SSF57535">
    <property type="entry name" value="Complement control module/SCR domain"/>
    <property type="match status" value="3"/>
</dbReference>
<dbReference type="PROSITE" id="PS00134">
    <property type="entry name" value="TRYPSIN_HIS"/>
    <property type="match status" value="1"/>
</dbReference>
<protein>
    <recommendedName>
        <fullName evidence="16">C3/C5 convertase</fullName>
    </recommendedName>
</protein>
<dbReference type="PANTHER" id="PTHR46393">
    <property type="entry name" value="SUSHI DOMAIN-CONTAINING PROTEIN"/>
    <property type="match status" value="1"/>
</dbReference>
<evidence type="ECO:0000259" key="21">
    <source>
        <dbReference type="PROSITE" id="PS50923"/>
    </source>
</evidence>
<dbReference type="PRINTS" id="PR00722">
    <property type="entry name" value="CHYMOTRYPSIN"/>
</dbReference>
<dbReference type="InterPro" id="IPR009003">
    <property type="entry name" value="Peptidase_S1_PA"/>
</dbReference>
<reference evidence="22" key="1">
    <citation type="submission" date="2021-02" db="EMBL/GenBank/DDBJ databases">
        <title>Comparative genomics reveals that relaxation of natural selection precedes convergent phenotypic evolution of cavefish.</title>
        <authorList>
            <person name="Peng Z."/>
        </authorList>
    </citation>
    <scope>NUCLEOTIDE SEQUENCE</scope>
    <source>
        <tissue evidence="22">Muscle</tissue>
    </source>
</reference>
<dbReference type="SMART" id="SM00032">
    <property type="entry name" value="CCP"/>
    <property type="match status" value="3"/>
</dbReference>
<organism evidence="22 23">
    <name type="scientific">Triplophysa rosa</name>
    <name type="common">Cave loach</name>
    <dbReference type="NCBI Taxonomy" id="992332"/>
    <lineage>
        <taxon>Eukaryota</taxon>
        <taxon>Metazoa</taxon>
        <taxon>Chordata</taxon>
        <taxon>Craniata</taxon>
        <taxon>Vertebrata</taxon>
        <taxon>Euteleostomi</taxon>
        <taxon>Actinopterygii</taxon>
        <taxon>Neopterygii</taxon>
        <taxon>Teleostei</taxon>
        <taxon>Ostariophysi</taxon>
        <taxon>Cypriniformes</taxon>
        <taxon>Nemacheilidae</taxon>
        <taxon>Triplophysa</taxon>
    </lineage>
</organism>
<feature type="domain" description="VWFA" evidence="19">
    <location>
        <begin position="273"/>
        <end position="465"/>
    </location>
</feature>
<keyword evidence="8" id="KW-0645">Protease</keyword>
<evidence type="ECO:0000256" key="13">
    <source>
        <dbReference type="ARBA" id="ARBA00022859"/>
    </source>
</evidence>
<comment type="caution">
    <text evidence="22">The sequence shown here is derived from an EMBL/GenBank/DDBJ whole genome shotgun (WGS) entry which is preliminary data.</text>
</comment>
<dbReference type="GO" id="GO:0006508">
    <property type="term" value="P:proteolysis"/>
    <property type="evidence" value="ECO:0007669"/>
    <property type="project" value="UniProtKB-KW"/>
</dbReference>
<gene>
    <name evidence="22" type="ORF">IRJ41_023360</name>
</gene>
<evidence type="ECO:0000256" key="15">
    <source>
        <dbReference type="ARBA" id="ARBA00023180"/>
    </source>
</evidence>
<sequence>MFLVHLICFSSQQKTQKNKMESKQWLNWFMLAVICPLITGAPSLMSRENKPCPTEGLSITGGSFVISNSHGVIVKYSCPEGFYPNFLTRKCRDGSWDPKTKKTAQCKNVTCPNPRVFENGEVTPYKDRYYVNDTTNYTCHSDYVFGGSPYRVCKPNGKWSGSTPICGRNSDHCPDPGIPPGTHRTGHMFNIDDKVTYGCENKLTLIGSNQRVCQEGGQWSGTEPQCYAEFTYDTPDEASQAFGSSLKMNLEFHKQQDDQEGRLVRLAQNGTLDIYIYVDASDSIEKKDFETAKEVIKSLIDTISYYQVSPNYEIRMFATEVQEIVTMRNFKTIPAEKNLEEISQRLDNFSYESKGDRSGTNICQAFKTILDSMGIERINDKNFTQTQHVIIMFTDGHANMGGNPKPKVDQIKHLIADENKLDIYIFGVGSDINMDINELVTKRGDEKHYFVLPNLNDVQETFDKMIDEDTSNQLCGIQQNVPNNKRRAFPWLAQIKVTRHPSGSNCMGSLVTPTYILTAAHCFKFGDKPEKITITLKKNKGDDLKVKQFILHSKYNVTAKKHIGIPEYYEYDVALIELEKAVKLDREIRTICIPCTKETNGALRLSDSEGTCKKHEELIMGPDLVNANFTSEMMEEGSPKYIRSITIKQRGLRDDCVEDAKKADIFKKTDKILNAKDIVTDNFLCSGGISPTTDHIACKGDSGGATYLHKHDRMIQVGVVSWGSKNKCNEEKDNILSDEDSRDYHTNLFSPQIRSFLQKYLGEEKQKGTPLKFLSK</sequence>
<dbReference type="InterPro" id="IPR000436">
    <property type="entry name" value="Sushi_SCR_CCP_dom"/>
</dbReference>
<dbReference type="InterPro" id="IPR018114">
    <property type="entry name" value="TRYPSIN_HIS"/>
</dbReference>
<dbReference type="Gene3D" id="2.10.70.10">
    <property type="entry name" value="Complement Module, domain 1"/>
    <property type="match status" value="3"/>
</dbReference>
<dbReference type="InterPro" id="IPR035976">
    <property type="entry name" value="Sushi/SCR/CCP_sf"/>
</dbReference>
<dbReference type="SMART" id="SM00020">
    <property type="entry name" value="Tryp_SPc"/>
    <property type="match status" value="1"/>
</dbReference>
<evidence type="ECO:0000256" key="14">
    <source>
        <dbReference type="ARBA" id="ARBA00023157"/>
    </source>
</evidence>
<feature type="disulfide bond" evidence="18">
    <location>
        <begin position="199"/>
        <end position="226"/>
    </location>
</feature>
<dbReference type="PROSITE" id="PS50923">
    <property type="entry name" value="SUSHI"/>
    <property type="match status" value="2"/>
</dbReference>
<evidence type="ECO:0000256" key="17">
    <source>
        <dbReference type="PIRSR" id="PIRSR001154-1"/>
    </source>
</evidence>
<evidence type="ECO:0000256" key="2">
    <source>
        <dbReference type="ARBA" id="ARBA00001946"/>
    </source>
</evidence>
<dbReference type="InterPro" id="IPR001314">
    <property type="entry name" value="Peptidase_S1A"/>
</dbReference>
<dbReference type="PROSITE" id="PS50240">
    <property type="entry name" value="TRYPSIN_DOM"/>
    <property type="match status" value="1"/>
</dbReference>
<dbReference type="Proteomes" id="UP001059041">
    <property type="component" value="Linkage Group LG19"/>
</dbReference>
<dbReference type="PANTHER" id="PTHR46393:SF6">
    <property type="entry name" value="COMPLEMENT C2-RELATED"/>
    <property type="match status" value="1"/>
</dbReference>
<dbReference type="Pfam" id="PF00092">
    <property type="entry name" value="VWA"/>
    <property type="match status" value="1"/>
</dbReference>
<evidence type="ECO:0000256" key="16">
    <source>
        <dbReference type="ARBA" id="ARBA00029636"/>
    </source>
</evidence>
<keyword evidence="23" id="KW-1185">Reference proteome</keyword>
<dbReference type="SMART" id="SM00327">
    <property type="entry name" value="VWA"/>
    <property type="match status" value="1"/>
</dbReference>
<keyword evidence="15" id="KW-0325">Glycoprotein</keyword>
<dbReference type="InterPro" id="IPR043504">
    <property type="entry name" value="Peptidase_S1_PA_chymotrypsin"/>
</dbReference>
<evidence type="ECO:0000256" key="5">
    <source>
        <dbReference type="ARBA" id="ARBA00022525"/>
    </source>
</evidence>
<feature type="active site" description="Charge relay system" evidence="17">
    <location>
        <position position="521"/>
    </location>
</feature>
<feature type="active site" description="Charge relay system" evidence="17">
    <location>
        <position position="572"/>
    </location>
</feature>
<evidence type="ECO:0000256" key="6">
    <source>
        <dbReference type="ARBA" id="ARBA00022588"/>
    </source>
</evidence>
<evidence type="ECO:0000256" key="12">
    <source>
        <dbReference type="ARBA" id="ARBA00022825"/>
    </source>
</evidence>
<dbReference type="EMBL" id="JAFHDT010000019">
    <property type="protein sequence ID" value="KAI7796312.1"/>
    <property type="molecule type" value="Genomic_DNA"/>
</dbReference>
<evidence type="ECO:0000256" key="7">
    <source>
        <dbReference type="ARBA" id="ARBA00022659"/>
    </source>
</evidence>
<dbReference type="Gene3D" id="3.40.50.410">
    <property type="entry name" value="von Willebrand factor, type A domain"/>
    <property type="match status" value="1"/>
</dbReference>
<evidence type="ECO:0000256" key="4">
    <source>
        <dbReference type="ARBA" id="ARBA00004613"/>
    </source>
</evidence>
<dbReference type="CDD" id="cd00190">
    <property type="entry name" value="Tryp_SPc"/>
    <property type="match status" value="1"/>
</dbReference>
<dbReference type="InterPro" id="IPR001254">
    <property type="entry name" value="Trypsin_dom"/>
</dbReference>
<dbReference type="GO" id="GO:0009986">
    <property type="term" value="C:cell surface"/>
    <property type="evidence" value="ECO:0007669"/>
    <property type="project" value="UniProtKB-SubCell"/>
</dbReference>
<evidence type="ECO:0000256" key="9">
    <source>
        <dbReference type="ARBA" id="ARBA00022729"/>
    </source>
</evidence>
<evidence type="ECO:0000313" key="23">
    <source>
        <dbReference type="Proteomes" id="UP001059041"/>
    </source>
</evidence>
<feature type="active site" description="Charge relay system" evidence="17">
    <location>
        <position position="702"/>
    </location>
</feature>
<dbReference type="GO" id="GO:0070062">
    <property type="term" value="C:extracellular exosome"/>
    <property type="evidence" value="ECO:0007669"/>
    <property type="project" value="TreeGrafter"/>
</dbReference>
<accession>A0A9W7THS6</accession>
<dbReference type="SUPFAM" id="SSF50494">
    <property type="entry name" value="Trypsin-like serine proteases"/>
    <property type="match status" value="1"/>
</dbReference>
<evidence type="ECO:0000313" key="22">
    <source>
        <dbReference type="EMBL" id="KAI7796312.1"/>
    </source>
</evidence>
<dbReference type="GO" id="GO:0006956">
    <property type="term" value="P:complement activation"/>
    <property type="evidence" value="ECO:0007669"/>
    <property type="project" value="InterPro"/>
</dbReference>
<dbReference type="PROSITE" id="PS50234">
    <property type="entry name" value="VWFA"/>
    <property type="match status" value="1"/>
</dbReference>
<feature type="domain" description="Sushi" evidence="21">
    <location>
        <begin position="109"/>
        <end position="168"/>
    </location>
</feature>
<dbReference type="Pfam" id="PF00084">
    <property type="entry name" value="Sushi"/>
    <property type="match status" value="2"/>
</dbReference>
<evidence type="ECO:0000259" key="19">
    <source>
        <dbReference type="PROSITE" id="PS50234"/>
    </source>
</evidence>
<dbReference type="Gene3D" id="2.40.10.10">
    <property type="entry name" value="Trypsin-like serine proteases"/>
    <property type="match status" value="2"/>
</dbReference>
<keyword evidence="7 18" id="KW-0768">Sushi</keyword>
<dbReference type="GO" id="GO:0004252">
    <property type="term" value="F:serine-type endopeptidase activity"/>
    <property type="evidence" value="ECO:0007669"/>
    <property type="project" value="InterPro"/>
</dbReference>
<evidence type="ECO:0000256" key="1">
    <source>
        <dbReference type="ARBA" id="ARBA00001936"/>
    </source>
</evidence>
<dbReference type="InterPro" id="IPR011360">
    <property type="entry name" value="Compl_C2_B"/>
</dbReference>
<dbReference type="Pfam" id="PF00089">
    <property type="entry name" value="Trypsin"/>
    <property type="match status" value="1"/>
</dbReference>
<keyword evidence="13" id="KW-0391">Immunity</keyword>
<keyword evidence="12" id="KW-0720">Serine protease</keyword>
<dbReference type="InterPro" id="IPR002035">
    <property type="entry name" value="VWF_A"/>
</dbReference>
<evidence type="ECO:0000256" key="18">
    <source>
        <dbReference type="PROSITE-ProRule" id="PRU00302"/>
    </source>
</evidence>
<comment type="caution">
    <text evidence="18">Lacks conserved residue(s) required for the propagation of feature annotation.</text>
</comment>
<evidence type="ECO:0000256" key="10">
    <source>
        <dbReference type="ARBA" id="ARBA00022737"/>
    </source>
</evidence>
<dbReference type="SUPFAM" id="SSF53300">
    <property type="entry name" value="vWA-like"/>
    <property type="match status" value="1"/>
</dbReference>
<evidence type="ECO:0000256" key="3">
    <source>
        <dbReference type="ARBA" id="ARBA00004241"/>
    </source>
</evidence>
<dbReference type="InterPro" id="IPR036465">
    <property type="entry name" value="vWFA_dom_sf"/>
</dbReference>
<keyword evidence="5" id="KW-0964">Secreted</keyword>
<evidence type="ECO:0000259" key="20">
    <source>
        <dbReference type="PROSITE" id="PS50240"/>
    </source>
</evidence>
<keyword evidence="10" id="KW-0677">Repeat</keyword>
<feature type="domain" description="Peptidase S1" evidence="20">
    <location>
        <begin position="474"/>
        <end position="762"/>
    </location>
</feature>
<proteinExistence type="predicted"/>
<dbReference type="GO" id="GO:0045087">
    <property type="term" value="P:innate immune response"/>
    <property type="evidence" value="ECO:0007669"/>
    <property type="project" value="UniProtKB-KW"/>
</dbReference>
<evidence type="ECO:0000256" key="8">
    <source>
        <dbReference type="ARBA" id="ARBA00022670"/>
    </source>
</evidence>
<dbReference type="CDD" id="cd00033">
    <property type="entry name" value="CCP"/>
    <property type="match status" value="2"/>
</dbReference>
<name>A0A9W7THS6_TRIRA</name>
<feature type="domain" description="Sushi" evidence="21">
    <location>
        <begin position="171"/>
        <end position="228"/>
    </location>
</feature>
<keyword evidence="6" id="KW-0399">Innate immunity</keyword>